<evidence type="ECO:0000313" key="1">
    <source>
        <dbReference type="EMBL" id="MEC0271916.1"/>
    </source>
</evidence>
<accession>A0AAW9N4U0</accession>
<dbReference type="RefSeq" id="WP_367406022.1">
    <property type="nucleotide sequence ID" value="NZ_JARNBH010000002.1"/>
</dbReference>
<dbReference type="AlphaFoldDB" id="A0AAW9N4U0"/>
<reference evidence="1 2" key="1">
    <citation type="submission" date="2023-03" db="EMBL/GenBank/DDBJ databases">
        <title>Bacillus Genome Sequencing.</title>
        <authorList>
            <person name="Dunlap C."/>
        </authorList>
    </citation>
    <scope>NUCLEOTIDE SEQUENCE [LARGE SCALE GENOMIC DNA]</scope>
    <source>
        <strain evidence="1 2">B-41290</strain>
    </source>
</reference>
<evidence type="ECO:0000313" key="2">
    <source>
        <dbReference type="Proteomes" id="UP001307168"/>
    </source>
</evidence>
<dbReference type="Proteomes" id="UP001307168">
    <property type="component" value="Unassembled WGS sequence"/>
</dbReference>
<sequence length="97" mass="11172">MEITDEILTKFKKRMKISHSIEDDTLKDILSSSADDIKAHCGPFTIETNGRARELVFERSRYVYNDALEFFNDNFASQMTSLALELYIPSVEITDET</sequence>
<dbReference type="EMBL" id="JARNBH010000002">
    <property type="protein sequence ID" value="MEC0271916.1"/>
    <property type="molecule type" value="Genomic_DNA"/>
</dbReference>
<proteinExistence type="predicted"/>
<keyword evidence="2" id="KW-1185">Reference proteome</keyword>
<gene>
    <name evidence="1" type="ORF">P4706_02305</name>
</gene>
<organism evidence="1 2">
    <name type="scientific">Peribacillus castrilensis</name>
    <dbReference type="NCBI Taxonomy" id="2897690"/>
    <lineage>
        <taxon>Bacteria</taxon>
        <taxon>Bacillati</taxon>
        <taxon>Bacillota</taxon>
        <taxon>Bacilli</taxon>
        <taxon>Bacillales</taxon>
        <taxon>Bacillaceae</taxon>
        <taxon>Peribacillus</taxon>
    </lineage>
</organism>
<protein>
    <submittedName>
        <fullName evidence="1">Phage gp6-like head-tail connector protein</fullName>
    </submittedName>
</protein>
<name>A0AAW9N4U0_9BACI</name>
<comment type="caution">
    <text evidence="1">The sequence shown here is derived from an EMBL/GenBank/DDBJ whole genome shotgun (WGS) entry which is preliminary data.</text>
</comment>